<name>A0ABV3Q2Q7_9BACL</name>
<organism evidence="1 2">
    <name type="scientific">Jeotgalibacillus marinus</name>
    <dbReference type="NCBI Taxonomy" id="86667"/>
    <lineage>
        <taxon>Bacteria</taxon>
        <taxon>Bacillati</taxon>
        <taxon>Bacillota</taxon>
        <taxon>Bacilli</taxon>
        <taxon>Bacillales</taxon>
        <taxon>Caryophanaceae</taxon>
        <taxon>Jeotgalibacillus</taxon>
    </lineage>
</organism>
<gene>
    <name evidence="1" type="ORF">AB1471_07000</name>
</gene>
<dbReference type="RefSeq" id="WP_367779035.1">
    <property type="nucleotide sequence ID" value="NZ_JBFMIA010000004.1"/>
</dbReference>
<dbReference type="Pfam" id="PF11007">
    <property type="entry name" value="CotJA"/>
    <property type="match status" value="1"/>
</dbReference>
<dbReference type="InterPro" id="IPR020256">
    <property type="entry name" value="Spore_coat_CotJA"/>
</dbReference>
<reference evidence="1 2" key="1">
    <citation type="journal article" date="1979" name="Int. J. Syst. Evol. Microbiol.">
        <title>Bacillus globisporus subsp. marinus subsp. nov.</title>
        <authorList>
            <person name="Liu H."/>
        </authorList>
    </citation>
    <scope>NUCLEOTIDE SEQUENCE [LARGE SCALE GENOMIC DNA]</scope>
    <source>
        <strain evidence="1 2">DSM 1297</strain>
    </source>
</reference>
<dbReference type="EMBL" id="JBFMIA010000004">
    <property type="protein sequence ID" value="MEW9501549.1"/>
    <property type="molecule type" value="Genomic_DNA"/>
</dbReference>
<evidence type="ECO:0000313" key="2">
    <source>
        <dbReference type="Proteomes" id="UP001556040"/>
    </source>
</evidence>
<sequence length="74" mass="8908">MTKKTDEYSTKSYVPYHSPFDPCPPLQRKYYSTPPNLYIGFQPRNLQQFSPIEALKKGTLWTPFYDYYENPYKK</sequence>
<dbReference type="Proteomes" id="UP001556040">
    <property type="component" value="Unassembled WGS sequence"/>
</dbReference>
<keyword evidence="2" id="KW-1185">Reference proteome</keyword>
<proteinExistence type="predicted"/>
<protein>
    <submittedName>
        <fullName evidence="1">Spore coat associated protein CotJA</fullName>
    </submittedName>
</protein>
<evidence type="ECO:0000313" key="1">
    <source>
        <dbReference type="EMBL" id="MEW9501549.1"/>
    </source>
</evidence>
<accession>A0ABV3Q2Q7</accession>
<comment type="caution">
    <text evidence="1">The sequence shown here is derived from an EMBL/GenBank/DDBJ whole genome shotgun (WGS) entry which is preliminary data.</text>
</comment>